<keyword evidence="3" id="KW-1185">Reference proteome</keyword>
<accession>A0A1G7ASW2</accession>
<keyword evidence="2" id="KW-0808">Transferase</keyword>
<dbReference type="SUPFAM" id="SSF55729">
    <property type="entry name" value="Acyl-CoA N-acyltransferases (Nat)"/>
    <property type="match status" value="1"/>
</dbReference>
<dbReference type="EMBL" id="FMZH01000013">
    <property type="protein sequence ID" value="SDE17016.1"/>
    <property type="molecule type" value="Genomic_DNA"/>
</dbReference>
<feature type="domain" description="N-acetyltransferase" evidence="1">
    <location>
        <begin position="1"/>
        <end position="185"/>
    </location>
</feature>
<dbReference type="AlphaFoldDB" id="A0A1G7ASW2"/>
<dbReference type="GO" id="GO:0016747">
    <property type="term" value="F:acyltransferase activity, transferring groups other than amino-acyl groups"/>
    <property type="evidence" value="ECO:0007669"/>
    <property type="project" value="InterPro"/>
</dbReference>
<organism evidence="2 3">
    <name type="scientific">Pedobacter soli</name>
    <dbReference type="NCBI Taxonomy" id="390242"/>
    <lineage>
        <taxon>Bacteria</taxon>
        <taxon>Pseudomonadati</taxon>
        <taxon>Bacteroidota</taxon>
        <taxon>Sphingobacteriia</taxon>
        <taxon>Sphingobacteriales</taxon>
        <taxon>Sphingobacteriaceae</taxon>
        <taxon>Pedobacter</taxon>
    </lineage>
</organism>
<protein>
    <submittedName>
        <fullName evidence="2">Acetyltransferase (GNAT) family protein</fullName>
    </submittedName>
</protein>
<name>A0A1G7ASW2_9SPHI</name>
<dbReference type="Gene3D" id="3.40.630.30">
    <property type="match status" value="1"/>
</dbReference>
<dbReference type="InterPro" id="IPR000182">
    <property type="entry name" value="GNAT_dom"/>
</dbReference>
<dbReference type="CDD" id="cd04301">
    <property type="entry name" value="NAT_SF"/>
    <property type="match status" value="1"/>
</dbReference>
<evidence type="ECO:0000313" key="3">
    <source>
        <dbReference type="Proteomes" id="UP000199455"/>
    </source>
</evidence>
<dbReference type="Proteomes" id="UP000199455">
    <property type="component" value="Unassembled WGS sequence"/>
</dbReference>
<proteinExistence type="predicted"/>
<gene>
    <name evidence="2" type="ORF">SAMN04488024_11313</name>
</gene>
<sequence>MIRAAKPEDAAQVVPLLLQAMGELAYKLTHSQDEAAVNHIFEQLFKQPANQYSYENTLVFEDADKILGSLTAYDGGKLIELRKPFLVTINEANPAGNAPDAETQSGEFYLDSISVNPNAQGKGIGKQLVKAGIAWGQQQGHKIIGLLVEQHNARALKLYQHLGFVIQNEKEFMGGLYHHMVFKVK</sequence>
<dbReference type="PROSITE" id="PS51186">
    <property type="entry name" value="GNAT"/>
    <property type="match status" value="1"/>
</dbReference>
<reference evidence="3" key="1">
    <citation type="submission" date="2016-10" db="EMBL/GenBank/DDBJ databases">
        <authorList>
            <person name="Varghese N."/>
            <person name="Submissions S."/>
        </authorList>
    </citation>
    <scope>NUCLEOTIDE SEQUENCE [LARGE SCALE GENOMIC DNA]</scope>
    <source>
        <strain evidence="3">DSM 18609</strain>
    </source>
</reference>
<dbReference type="PANTHER" id="PTHR43617">
    <property type="entry name" value="L-AMINO ACID N-ACETYLTRANSFERASE"/>
    <property type="match status" value="1"/>
</dbReference>
<dbReference type="InterPro" id="IPR016181">
    <property type="entry name" value="Acyl_CoA_acyltransferase"/>
</dbReference>
<dbReference type="RefSeq" id="WP_090772175.1">
    <property type="nucleotide sequence ID" value="NZ_FMZH01000013.1"/>
</dbReference>
<dbReference type="STRING" id="390242.SAMN04488024_11313"/>
<evidence type="ECO:0000313" key="2">
    <source>
        <dbReference type="EMBL" id="SDE17016.1"/>
    </source>
</evidence>
<evidence type="ECO:0000259" key="1">
    <source>
        <dbReference type="PROSITE" id="PS51186"/>
    </source>
</evidence>
<dbReference type="Pfam" id="PF00583">
    <property type="entry name" value="Acetyltransf_1"/>
    <property type="match status" value="1"/>
</dbReference>
<dbReference type="InterPro" id="IPR050276">
    <property type="entry name" value="MshD_Acetyltransferase"/>
</dbReference>